<reference evidence="3" key="2">
    <citation type="submission" date="2014-07" db="EMBL/GenBank/DDBJ databases">
        <title>Initial genome analysis of the psychrotolerant acidophile Acidithiobacillus ferrivorans CF27: insights into iron and sulfur oxidation pathways and into biofilm formation.</title>
        <authorList>
            <person name="Talla E."/>
            <person name="Hedrich S."/>
            <person name="Mangenot S."/>
            <person name="Ji B."/>
            <person name="Johnson D.B."/>
            <person name="Barbe V."/>
            <person name="Bonnefoy V."/>
        </authorList>
    </citation>
    <scope>NUCLEOTIDE SEQUENCE [LARGE SCALE GENOMIC DNA]</scope>
    <source>
        <strain evidence="3">CF27</strain>
    </source>
</reference>
<dbReference type="Gene3D" id="3.30.450.20">
    <property type="entry name" value="PAS domain"/>
    <property type="match status" value="1"/>
</dbReference>
<keyword evidence="1" id="KW-0812">Transmembrane</keyword>
<keyword evidence="1" id="KW-1133">Transmembrane helix</keyword>
<feature type="domain" description="HAMP" evidence="2">
    <location>
        <begin position="331"/>
        <end position="384"/>
    </location>
</feature>
<evidence type="ECO:0000259" key="2">
    <source>
        <dbReference type="PROSITE" id="PS50885"/>
    </source>
</evidence>
<dbReference type="Gene3D" id="6.10.340.10">
    <property type="match status" value="1"/>
</dbReference>
<dbReference type="EMBL" id="CCCS020000001">
    <property type="protein sequence ID" value="CDQ12205.1"/>
    <property type="molecule type" value="Genomic_DNA"/>
</dbReference>
<dbReference type="SUPFAM" id="SSF103190">
    <property type="entry name" value="Sensory domain-like"/>
    <property type="match status" value="1"/>
</dbReference>
<feature type="transmembrane region" description="Helical" evidence="1">
    <location>
        <begin position="21"/>
        <end position="47"/>
    </location>
</feature>
<gene>
    <name evidence="3" type="ORF">AFERRI_10028</name>
</gene>
<dbReference type="GO" id="GO:0016020">
    <property type="term" value="C:membrane"/>
    <property type="evidence" value="ECO:0007669"/>
    <property type="project" value="InterPro"/>
</dbReference>
<comment type="caution">
    <text evidence="3">The sequence shown here is derived from an EMBL/GenBank/DDBJ whole genome shotgun (WGS) entry which is preliminary data.</text>
</comment>
<keyword evidence="1" id="KW-0472">Membrane</keyword>
<keyword evidence="3" id="KW-0808">Transferase</keyword>
<dbReference type="GO" id="GO:0007165">
    <property type="term" value="P:signal transduction"/>
    <property type="evidence" value="ECO:0007669"/>
    <property type="project" value="InterPro"/>
</dbReference>
<evidence type="ECO:0000313" key="3">
    <source>
        <dbReference type="EMBL" id="CDQ12205.1"/>
    </source>
</evidence>
<sequence length="390" mass="42575">MSMFWMENNKMARENTLTREFLRHFIPAVLLNAVLVLGILALGQYLLIRQAEDQELSAIRNEFHQLTAGYAQQVLGAASALAGNPGVMTAFATAPSASQRTQLGAESDSLYRVLKSQYGQAVVVFIANQHVLYRANKPTFFGDHIIPRPDISQVIKTGLPVANLGLLKLVGYSVSGVAPVLSSDGSVLGVAQVSLPIASLYGRILHDIPGSGIAILIHHSATSPDDVNEKTLGNNVVSYVSSPDLQEYIAQHPHMLHANYSGIARLKDGEFYHLFVMPLTGYNKKPLGLAVFGYNVTNTLRIAAITLGASLILSALVFLLIGLNLKRFIERRILAPVVELAKRLRAISLGERLEQSLEQTETNEIGILQTAAERLRKTLLNMLSHIKKPD</sequence>
<dbReference type="InterPro" id="IPR003660">
    <property type="entry name" value="HAMP_dom"/>
</dbReference>
<keyword evidence="3" id="KW-0418">Kinase</keyword>
<reference evidence="3" key="1">
    <citation type="submission" date="2014-03" db="EMBL/GenBank/DDBJ databases">
        <authorList>
            <person name="Genoscope - CEA"/>
        </authorList>
    </citation>
    <scope>NUCLEOTIDE SEQUENCE [LARGE SCALE GENOMIC DNA]</scope>
    <source>
        <strain evidence="3">CF27</strain>
    </source>
</reference>
<accession>A0A060UUV1</accession>
<dbReference type="GO" id="GO:0016301">
    <property type="term" value="F:kinase activity"/>
    <property type="evidence" value="ECO:0007669"/>
    <property type="project" value="UniProtKB-KW"/>
</dbReference>
<proteinExistence type="predicted"/>
<feature type="transmembrane region" description="Helical" evidence="1">
    <location>
        <begin position="302"/>
        <end position="323"/>
    </location>
</feature>
<dbReference type="InterPro" id="IPR029151">
    <property type="entry name" value="Sensor-like_sf"/>
</dbReference>
<name>A0A060UUV1_9PROT</name>
<dbReference type="AlphaFoldDB" id="A0A060UUV1"/>
<dbReference type="PROSITE" id="PS50885">
    <property type="entry name" value="HAMP"/>
    <property type="match status" value="1"/>
</dbReference>
<evidence type="ECO:0000256" key="1">
    <source>
        <dbReference type="SAM" id="Phobius"/>
    </source>
</evidence>
<organism evidence="3">
    <name type="scientific">Acidithiobacillus ferrivorans</name>
    <dbReference type="NCBI Taxonomy" id="160808"/>
    <lineage>
        <taxon>Bacteria</taxon>
        <taxon>Pseudomonadati</taxon>
        <taxon>Pseudomonadota</taxon>
        <taxon>Acidithiobacillia</taxon>
        <taxon>Acidithiobacillales</taxon>
        <taxon>Acidithiobacillaceae</taxon>
        <taxon>Acidithiobacillus</taxon>
    </lineage>
</organism>
<protein>
    <submittedName>
        <fullName evidence="3">Histidine kinase HAMP region domain protein</fullName>
    </submittedName>
</protein>